<accession>A0ABD1FGF9</accession>
<protein>
    <submittedName>
        <fullName evidence="2">Uncharacterized protein</fullName>
    </submittedName>
</protein>
<feature type="compositionally biased region" description="Acidic residues" evidence="1">
    <location>
        <begin position="508"/>
        <end position="530"/>
    </location>
</feature>
<dbReference type="InterPro" id="IPR010770">
    <property type="entry name" value="Ecd"/>
</dbReference>
<feature type="region of interest" description="Disordered" evidence="1">
    <location>
        <begin position="508"/>
        <end position="535"/>
    </location>
</feature>
<evidence type="ECO:0000313" key="3">
    <source>
        <dbReference type="Proteomes" id="UP001566132"/>
    </source>
</evidence>
<comment type="caution">
    <text evidence="2">The sequence shown here is derived from an EMBL/GenBank/DDBJ whole genome shotgun (WGS) entry which is preliminary data.</text>
</comment>
<organism evidence="2 3">
    <name type="scientific">Hypothenemus hampei</name>
    <name type="common">Coffee berry borer</name>
    <dbReference type="NCBI Taxonomy" id="57062"/>
    <lineage>
        <taxon>Eukaryota</taxon>
        <taxon>Metazoa</taxon>
        <taxon>Ecdysozoa</taxon>
        <taxon>Arthropoda</taxon>
        <taxon>Hexapoda</taxon>
        <taxon>Insecta</taxon>
        <taxon>Pterygota</taxon>
        <taxon>Neoptera</taxon>
        <taxon>Endopterygota</taxon>
        <taxon>Coleoptera</taxon>
        <taxon>Polyphaga</taxon>
        <taxon>Cucujiformia</taxon>
        <taxon>Curculionidae</taxon>
        <taxon>Scolytinae</taxon>
        <taxon>Hypothenemus</taxon>
    </lineage>
</organism>
<keyword evidence="3" id="KW-1185">Reference proteome</keyword>
<gene>
    <name evidence="2" type="ORF">ABEB36_001701</name>
</gene>
<dbReference type="PANTHER" id="PTHR13060:SF0">
    <property type="entry name" value="PROTEIN ECDYSONELESS HOMOLOG"/>
    <property type="match status" value="1"/>
</dbReference>
<dbReference type="Pfam" id="PF07093">
    <property type="entry name" value="SGT1"/>
    <property type="match status" value="1"/>
</dbReference>
<dbReference type="EMBL" id="JBDJPC010000001">
    <property type="protein sequence ID" value="KAL1518015.1"/>
    <property type="molecule type" value="Genomic_DNA"/>
</dbReference>
<dbReference type="Proteomes" id="UP001566132">
    <property type="component" value="Unassembled WGS sequence"/>
</dbReference>
<sequence length="616" mass="70181">MNNLLQTVREDDFVEYYVFPEIEHVSEDGQQSVLESLLSQVSNVIDKYTKDYLWHKDPIKFVARTSLSNVLTHIEDKKESLPPHLYGVSHYGDNIEDEWFIVFLLQTITNEIPGLIAKVHDSDGEFILIEAADYLPQWANPETCENRVYIFEGKNHLVAPQNGQIEGISTEQALKAIRVDSDSTVASTDIQNSIQKKISSIYPPTFHHATIFVPSAIASILNVNPNLISSAIQAFCNRDPIDLKACRAMKYFPPEQRVRTRVKFTRCLYAMLSHSRYLPDKKTGWNLPSANSKDYKEQILGVRVACGFEILASQAKPVDGIEGDRGWTDYLKSLNEKGYFEGLLEGCNEYTKRIGKAKEYYLEHRESMYYSPAIGREILRLLRSVECDYEKLKKQGEQLPEDDSDSWLDVSPEELDKMLQDRYGKKNLLKLNENTDATHFAQKVNSFLNHVSDLEGAEFPSEDTKTIQSKKKKEVSFAQAEYSNRVNFDPDAFTNALQNILNFTIPEDDSWDLDSDSDMDEYEDENDSTEPDASKKTKLQEYMDQMDVELASTTIGQSFQKKSSEDQFDDIENFQPVDIDVNALKNILESYKAQLGEAGPSTTMLGPMGVHLDNDN</sequence>
<evidence type="ECO:0000313" key="2">
    <source>
        <dbReference type="EMBL" id="KAL1518015.1"/>
    </source>
</evidence>
<name>A0ABD1FGF9_HYPHA</name>
<dbReference type="PANTHER" id="PTHR13060">
    <property type="entry name" value="SGT1 PROTEIN HSGT1 SUPPRESSOR OF GCR2"/>
    <property type="match status" value="1"/>
</dbReference>
<proteinExistence type="predicted"/>
<dbReference type="AlphaFoldDB" id="A0ABD1FGF9"/>
<reference evidence="2 3" key="1">
    <citation type="submission" date="2024-05" db="EMBL/GenBank/DDBJ databases">
        <title>Genetic variation in Jamaican populations of the coffee berry borer (Hypothenemus hampei).</title>
        <authorList>
            <person name="Errbii M."/>
            <person name="Myrie A."/>
        </authorList>
    </citation>
    <scope>NUCLEOTIDE SEQUENCE [LARGE SCALE GENOMIC DNA]</scope>
    <source>
        <strain evidence="2">JA-Hopewell-2020-01-JO</strain>
        <tissue evidence="2">Whole body</tissue>
    </source>
</reference>
<evidence type="ECO:0000256" key="1">
    <source>
        <dbReference type="SAM" id="MobiDB-lite"/>
    </source>
</evidence>